<reference evidence="1 2" key="1">
    <citation type="submission" date="2015-11" db="EMBL/GenBank/DDBJ databases">
        <title>Expanding the genomic diversity of Burkholderia species for the development of highly accurate diagnostics.</title>
        <authorList>
            <person name="Sahl J."/>
            <person name="Keim P."/>
            <person name="Wagner D."/>
        </authorList>
    </citation>
    <scope>NUCLEOTIDE SEQUENCE [LARGE SCALE GENOMIC DNA]</scope>
    <source>
        <strain evidence="1 2">MSMB2167WGS</strain>
    </source>
</reference>
<dbReference type="AlphaFoldDB" id="A0A107GCR8"/>
<accession>A0A107GCR8</accession>
<evidence type="ECO:0000313" key="2">
    <source>
        <dbReference type="Proteomes" id="UP000062998"/>
    </source>
</evidence>
<proteinExistence type="predicted"/>
<sequence>MRGECQPVLVIAASREMAMSKLHSCSSLSSLFERFHRKTTRISDAIGPPMTRACHRLSESLASAWSAVRSGTSHTHRH</sequence>
<name>A0A107GCR8_9BURK</name>
<dbReference type="Proteomes" id="UP000062998">
    <property type="component" value="Unassembled WGS sequence"/>
</dbReference>
<protein>
    <submittedName>
        <fullName evidence="1">Uncharacterized protein</fullName>
    </submittedName>
</protein>
<dbReference type="EMBL" id="LPIX01000022">
    <property type="protein sequence ID" value="KWE09455.1"/>
    <property type="molecule type" value="Genomic_DNA"/>
</dbReference>
<organism evidence="1 2">
    <name type="scientific">Burkholderia ubonensis</name>
    <dbReference type="NCBI Taxonomy" id="101571"/>
    <lineage>
        <taxon>Bacteria</taxon>
        <taxon>Pseudomonadati</taxon>
        <taxon>Pseudomonadota</taxon>
        <taxon>Betaproteobacteria</taxon>
        <taxon>Burkholderiales</taxon>
        <taxon>Burkholderiaceae</taxon>
        <taxon>Burkholderia</taxon>
        <taxon>Burkholderia cepacia complex</taxon>
    </lineage>
</organism>
<gene>
    <name evidence="1" type="ORF">WL73_04660</name>
</gene>
<evidence type="ECO:0000313" key="1">
    <source>
        <dbReference type="EMBL" id="KWE09455.1"/>
    </source>
</evidence>
<comment type="caution">
    <text evidence="1">The sequence shown here is derived from an EMBL/GenBank/DDBJ whole genome shotgun (WGS) entry which is preliminary data.</text>
</comment>